<protein>
    <submittedName>
        <fullName evidence="1">Uncharacterized protein</fullName>
    </submittedName>
</protein>
<dbReference type="EMBL" id="LAZR01041377">
    <property type="protein sequence ID" value="KKL12140.1"/>
    <property type="molecule type" value="Genomic_DNA"/>
</dbReference>
<comment type="caution">
    <text evidence="1">The sequence shown here is derived from an EMBL/GenBank/DDBJ whole genome shotgun (WGS) entry which is preliminary data.</text>
</comment>
<accession>A0A0F9ARR2</accession>
<proteinExistence type="predicted"/>
<organism evidence="1">
    <name type="scientific">marine sediment metagenome</name>
    <dbReference type="NCBI Taxonomy" id="412755"/>
    <lineage>
        <taxon>unclassified sequences</taxon>
        <taxon>metagenomes</taxon>
        <taxon>ecological metagenomes</taxon>
    </lineage>
</organism>
<evidence type="ECO:0000313" key="1">
    <source>
        <dbReference type="EMBL" id="KKL12140.1"/>
    </source>
</evidence>
<gene>
    <name evidence="1" type="ORF">LCGC14_2538780</name>
</gene>
<dbReference type="AlphaFoldDB" id="A0A0F9ARR2"/>
<name>A0A0F9ARR2_9ZZZZ</name>
<sequence>MGSKLETTPEDVAHLLENFDDYVNPAGDEDPWFTLAEINQQFAWEDIPEGTLADWIAELIRAGQVEQRANEVRWLS</sequence>
<reference evidence="1" key="1">
    <citation type="journal article" date="2015" name="Nature">
        <title>Complex archaea that bridge the gap between prokaryotes and eukaryotes.</title>
        <authorList>
            <person name="Spang A."/>
            <person name="Saw J.H."/>
            <person name="Jorgensen S.L."/>
            <person name="Zaremba-Niedzwiedzka K."/>
            <person name="Martijn J."/>
            <person name="Lind A.E."/>
            <person name="van Eijk R."/>
            <person name="Schleper C."/>
            <person name="Guy L."/>
            <person name="Ettema T.J."/>
        </authorList>
    </citation>
    <scope>NUCLEOTIDE SEQUENCE</scope>
</reference>